<comment type="caution">
    <text evidence="4">The sequence shown here is derived from an EMBL/GenBank/DDBJ whole genome shotgun (WGS) entry which is preliminary data.</text>
</comment>
<keyword evidence="3" id="KW-0378">Hydrolase</keyword>
<dbReference type="RefSeq" id="WP_305007492.1">
    <property type="nucleotide sequence ID" value="NZ_JAUQSY010000010.1"/>
</dbReference>
<accession>A0ABT9BD42</accession>
<dbReference type="InterPro" id="IPR043504">
    <property type="entry name" value="Peptidase_S1_PA_chymotrypsin"/>
</dbReference>
<keyword evidence="2" id="KW-0645">Protease</keyword>
<dbReference type="Gene3D" id="2.40.10.10">
    <property type="entry name" value="Trypsin-like serine proteases"/>
    <property type="match status" value="2"/>
</dbReference>
<evidence type="ECO:0000256" key="3">
    <source>
        <dbReference type="ARBA" id="ARBA00022801"/>
    </source>
</evidence>
<evidence type="ECO:0000256" key="2">
    <source>
        <dbReference type="ARBA" id="ARBA00022670"/>
    </source>
</evidence>
<evidence type="ECO:0000256" key="1">
    <source>
        <dbReference type="ARBA" id="ARBA00010541"/>
    </source>
</evidence>
<name>A0ABT9BD42_9BACT</name>
<dbReference type="EMBL" id="JAUQSY010000010">
    <property type="protein sequence ID" value="MDO7876137.1"/>
    <property type="molecule type" value="Genomic_DNA"/>
</dbReference>
<keyword evidence="5" id="KW-1185">Reference proteome</keyword>
<gene>
    <name evidence="4" type="ORF">Q5H93_15440</name>
</gene>
<dbReference type="Pfam" id="PF13365">
    <property type="entry name" value="Trypsin_2"/>
    <property type="match status" value="1"/>
</dbReference>
<comment type="similarity">
    <text evidence="1">Belongs to the peptidase S1C family.</text>
</comment>
<dbReference type="PANTHER" id="PTHR43343">
    <property type="entry name" value="PEPTIDASE S12"/>
    <property type="match status" value="1"/>
</dbReference>
<sequence>MKHRFNRPICGLLLGSLLLPGCATIISTPYQTIRVVGLPVGSTIYVNNEAAKTKPVPTDPTAAGIRLSRKKNAEIKVKLDGYKDYITFLQPDKVNPVVYANVAAGLASIPFWFSESTSTYQLSSSPRVYTRTRTDFNVGAASVGLGMVLIAPLIDFGTGAGLRFSVTEIRPQLVRQPRAVAGSASIQAGTVNVRFKGGDKLGNLYVANEIKEILYFGKSLDVNSEKLKANVNGTLKELGYSVPATEGQSVFAKTPSTRFTVQGEMRELKYDVRASSPFVPQAHYETNCTVEVTWKLVNQNRQTVTEQKTTGTAVAFEEGGTAAFENAFENALYGFLEKAEVVSALSKTAASAEASEKPLAEQPATNKLAAITIHRSKVPPVPADGNGLGAAARSVVTIETTDGHGSGCLISADGYLITNAHVVGDAETVQVRFADGVEATGKIVRVNTDMDLALVKTEVDGLTGFQLPTTSIADLGSDVFAIGTPADKELGQSITKGIVSGRRKIEGHSFLQTDVSINGGNSGGALVTRSGQLVGIVNAKLVGKGIEGIGFAIPAEQVNDALQLKFVD</sequence>
<evidence type="ECO:0000313" key="4">
    <source>
        <dbReference type="EMBL" id="MDO7876137.1"/>
    </source>
</evidence>
<evidence type="ECO:0000313" key="5">
    <source>
        <dbReference type="Proteomes" id="UP001176429"/>
    </source>
</evidence>
<dbReference type="PRINTS" id="PR00834">
    <property type="entry name" value="PROTEASES2C"/>
</dbReference>
<organism evidence="4 5">
    <name type="scientific">Hymenobacter aranciens</name>
    <dbReference type="NCBI Taxonomy" id="3063996"/>
    <lineage>
        <taxon>Bacteria</taxon>
        <taxon>Pseudomonadati</taxon>
        <taxon>Bacteroidota</taxon>
        <taxon>Cytophagia</taxon>
        <taxon>Cytophagales</taxon>
        <taxon>Hymenobacteraceae</taxon>
        <taxon>Hymenobacter</taxon>
    </lineage>
</organism>
<dbReference type="InterPro" id="IPR051201">
    <property type="entry name" value="Chloro_Bact_Ser_Proteases"/>
</dbReference>
<dbReference type="InterPro" id="IPR009003">
    <property type="entry name" value="Peptidase_S1_PA"/>
</dbReference>
<proteinExistence type="inferred from homology"/>
<protein>
    <submittedName>
        <fullName evidence="4">Trypsin-like peptidase domain-containing protein</fullName>
    </submittedName>
</protein>
<dbReference type="InterPro" id="IPR001940">
    <property type="entry name" value="Peptidase_S1C"/>
</dbReference>
<reference evidence="4" key="1">
    <citation type="submission" date="2023-07" db="EMBL/GenBank/DDBJ databases">
        <authorList>
            <person name="Kim M.K."/>
        </authorList>
    </citation>
    <scope>NUCLEOTIDE SEQUENCE</scope>
    <source>
        <strain evidence="4">ASUV-10-1</strain>
    </source>
</reference>
<dbReference type="PANTHER" id="PTHR43343:SF3">
    <property type="entry name" value="PROTEASE DO-LIKE 8, CHLOROPLASTIC"/>
    <property type="match status" value="1"/>
</dbReference>
<dbReference type="Proteomes" id="UP001176429">
    <property type="component" value="Unassembled WGS sequence"/>
</dbReference>
<dbReference type="SUPFAM" id="SSF50494">
    <property type="entry name" value="Trypsin-like serine proteases"/>
    <property type="match status" value="1"/>
</dbReference>